<dbReference type="OrthoDB" id="3837830at2"/>
<evidence type="ECO:0000256" key="2">
    <source>
        <dbReference type="ARBA" id="ARBA00007639"/>
    </source>
</evidence>
<dbReference type="STRING" id="1231623.Tasa_012_126"/>
<evidence type="ECO:0000256" key="4">
    <source>
        <dbReference type="SAM" id="SignalP"/>
    </source>
</evidence>
<feature type="chain" id="PRO_5002308113" evidence="4">
    <location>
        <begin position="25"/>
        <end position="312"/>
    </location>
</feature>
<gene>
    <name evidence="6" type="ORF">Tasa_012_126</name>
</gene>
<dbReference type="RefSeq" id="WP_048848351.1">
    <property type="nucleotide sequence ID" value="NZ_BALE01000012.1"/>
</dbReference>
<dbReference type="PANTHER" id="PTHR46847:SF2">
    <property type="entry name" value="ABC TRANSPORTER SUGAR-BINDING PROTEIN"/>
    <property type="match status" value="1"/>
</dbReference>
<dbReference type="Proteomes" id="UP000032679">
    <property type="component" value="Unassembled WGS sequence"/>
</dbReference>
<dbReference type="GO" id="GO:0030313">
    <property type="term" value="C:cell envelope"/>
    <property type="evidence" value="ECO:0007669"/>
    <property type="project" value="UniProtKB-SubCell"/>
</dbReference>
<evidence type="ECO:0000313" key="7">
    <source>
        <dbReference type="Proteomes" id="UP000032679"/>
    </source>
</evidence>
<proteinExistence type="inferred from homology"/>
<feature type="domain" description="Periplasmic binding protein" evidence="5">
    <location>
        <begin position="30"/>
        <end position="283"/>
    </location>
</feature>
<keyword evidence="7" id="KW-1185">Reference proteome</keyword>
<evidence type="ECO:0000256" key="1">
    <source>
        <dbReference type="ARBA" id="ARBA00004196"/>
    </source>
</evidence>
<dbReference type="Gene3D" id="3.40.50.2300">
    <property type="match status" value="2"/>
</dbReference>
<keyword evidence="3 4" id="KW-0732">Signal</keyword>
<accession>A0A0D6MKH3</accession>
<comment type="caution">
    <text evidence="6">The sequence shown here is derived from an EMBL/GenBank/DDBJ whole genome shotgun (WGS) entry which is preliminary data.</text>
</comment>
<dbReference type="CDD" id="cd06321">
    <property type="entry name" value="PBP1_ABC_sugar_binding-like"/>
    <property type="match status" value="1"/>
</dbReference>
<dbReference type="PANTHER" id="PTHR46847">
    <property type="entry name" value="D-ALLOSE-BINDING PERIPLASMIC PROTEIN-RELATED"/>
    <property type="match status" value="1"/>
</dbReference>
<dbReference type="SUPFAM" id="SSF53822">
    <property type="entry name" value="Periplasmic binding protein-like I"/>
    <property type="match status" value="1"/>
</dbReference>
<organism evidence="6 7">
    <name type="scientific">Tanticharoenia sakaeratensis NBRC 103193</name>
    <dbReference type="NCBI Taxonomy" id="1231623"/>
    <lineage>
        <taxon>Bacteria</taxon>
        <taxon>Pseudomonadati</taxon>
        <taxon>Pseudomonadota</taxon>
        <taxon>Alphaproteobacteria</taxon>
        <taxon>Acetobacterales</taxon>
        <taxon>Acetobacteraceae</taxon>
        <taxon>Tanticharoenia</taxon>
    </lineage>
</organism>
<evidence type="ECO:0000256" key="3">
    <source>
        <dbReference type="ARBA" id="ARBA00022729"/>
    </source>
</evidence>
<dbReference type="InterPro" id="IPR025997">
    <property type="entry name" value="SBP_2_dom"/>
</dbReference>
<comment type="similarity">
    <text evidence="2">Belongs to the bacterial solute-binding protein 2 family.</text>
</comment>
<dbReference type="InterPro" id="IPR028082">
    <property type="entry name" value="Peripla_BP_I"/>
</dbReference>
<dbReference type="GO" id="GO:0030246">
    <property type="term" value="F:carbohydrate binding"/>
    <property type="evidence" value="ECO:0007669"/>
    <property type="project" value="UniProtKB-ARBA"/>
</dbReference>
<feature type="signal peptide" evidence="4">
    <location>
        <begin position="1"/>
        <end position="24"/>
    </location>
</feature>
<evidence type="ECO:0000259" key="5">
    <source>
        <dbReference type="Pfam" id="PF13407"/>
    </source>
</evidence>
<dbReference type="AlphaFoldDB" id="A0A0D6MKH3"/>
<sequence>MNKTAAFLSGVAMAAVAAVTPASAKPINSIGVTLGSLGNPYFVALTQGATAEARKTNPQAHVIALSADYDLNKQFSQIDNFIASGVQLILINAVDPQAILPAIKRAQAAGIVVVAVDVKAAGADATVQTDNVEAGRLSCAFLAKSLGGKGNVAIQNGPQVSAVIDRVTGCKQAFSQAPGIHVVTDDQNGQGSRDGGFSIMQGYLVRYPNLNGVFTINDPQAVGSDLAIRQGHGHDIIVTSVDGAPDFVSALKSGHSAIKASSTQDPYQMGANAVDMAQAIIDGHGQRGQTKLMAPVLVNSDNVGSYRGWTEH</sequence>
<protein>
    <submittedName>
        <fullName evidence="6">D-ribose-binding protein</fullName>
    </submittedName>
</protein>
<reference evidence="6 7" key="1">
    <citation type="submission" date="2012-10" db="EMBL/GenBank/DDBJ databases">
        <title>Genome sequencing of Tanticharoenia sakaeratensis NBRC 103193.</title>
        <authorList>
            <person name="Azuma Y."/>
            <person name="Hadano H."/>
            <person name="Hirakawa H."/>
            <person name="Matsushita K."/>
        </authorList>
    </citation>
    <scope>NUCLEOTIDE SEQUENCE [LARGE SCALE GENOMIC DNA]</scope>
    <source>
        <strain evidence="6 7">NBRC 103193</strain>
    </source>
</reference>
<evidence type="ECO:0000313" key="6">
    <source>
        <dbReference type="EMBL" id="GAN53950.1"/>
    </source>
</evidence>
<dbReference type="Pfam" id="PF13407">
    <property type="entry name" value="Peripla_BP_4"/>
    <property type="match status" value="1"/>
</dbReference>
<dbReference type="EMBL" id="BALE01000012">
    <property type="protein sequence ID" value="GAN53950.1"/>
    <property type="molecule type" value="Genomic_DNA"/>
</dbReference>
<name>A0A0D6MKH3_9PROT</name>
<comment type="subcellular location">
    <subcellularLocation>
        <location evidence="1">Cell envelope</location>
    </subcellularLocation>
</comment>